<dbReference type="CDD" id="cd07377">
    <property type="entry name" value="WHTH_GntR"/>
    <property type="match status" value="1"/>
</dbReference>
<evidence type="ECO:0000256" key="2">
    <source>
        <dbReference type="ARBA" id="ARBA00023125"/>
    </source>
</evidence>
<dbReference type="InterPro" id="IPR036388">
    <property type="entry name" value="WH-like_DNA-bd_sf"/>
</dbReference>
<dbReference type="PROSITE" id="PS50949">
    <property type="entry name" value="HTH_GNTR"/>
    <property type="match status" value="1"/>
</dbReference>
<accession>A0A2U1CLF0</accession>
<dbReference type="Pfam" id="PF00392">
    <property type="entry name" value="GntR"/>
    <property type="match status" value="1"/>
</dbReference>
<dbReference type="AlphaFoldDB" id="A0A2U1CLF0"/>
<feature type="domain" description="HTH gntR-type" evidence="4">
    <location>
        <begin position="8"/>
        <end position="75"/>
    </location>
</feature>
<evidence type="ECO:0000313" key="5">
    <source>
        <dbReference type="EMBL" id="PVY61836.1"/>
    </source>
</evidence>
<keyword evidence="3" id="KW-0804">Transcription</keyword>
<dbReference type="OrthoDB" id="8066003at2"/>
<dbReference type="GO" id="GO:0003677">
    <property type="term" value="F:DNA binding"/>
    <property type="evidence" value="ECO:0007669"/>
    <property type="project" value="UniProtKB-KW"/>
</dbReference>
<gene>
    <name evidence="5" type="ORF">C7440_2569</name>
</gene>
<dbReference type="Gene3D" id="1.20.120.530">
    <property type="entry name" value="GntR ligand-binding domain-like"/>
    <property type="match status" value="1"/>
</dbReference>
<dbReference type="InterPro" id="IPR000524">
    <property type="entry name" value="Tscrpt_reg_HTH_GntR"/>
</dbReference>
<dbReference type="Pfam" id="PF07729">
    <property type="entry name" value="FCD"/>
    <property type="match status" value="1"/>
</dbReference>
<dbReference type="SMART" id="SM00345">
    <property type="entry name" value="HTH_GNTR"/>
    <property type="match status" value="1"/>
</dbReference>
<dbReference type="PANTHER" id="PTHR43537">
    <property type="entry name" value="TRANSCRIPTIONAL REGULATOR, GNTR FAMILY"/>
    <property type="match status" value="1"/>
</dbReference>
<dbReference type="STRING" id="1231391.GCA_000308195_00378"/>
<dbReference type="SUPFAM" id="SSF46785">
    <property type="entry name" value="Winged helix' DNA-binding domain"/>
    <property type="match status" value="1"/>
</dbReference>
<dbReference type="RefSeq" id="WP_116518814.1">
    <property type="nucleotide sequence ID" value="NZ_JACCEX010000003.1"/>
</dbReference>
<keyword evidence="6" id="KW-1185">Reference proteome</keyword>
<evidence type="ECO:0000259" key="4">
    <source>
        <dbReference type="PROSITE" id="PS50949"/>
    </source>
</evidence>
<dbReference type="SUPFAM" id="SSF48008">
    <property type="entry name" value="GntR ligand-binding domain-like"/>
    <property type="match status" value="1"/>
</dbReference>
<evidence type="ECO:0000313" key="6">
    <source>
        <dbReference type="Proteomes" id="UP000246145"/>
    </source>
</evidence>
<comment type="caution">
    <text evidence="5">The sequence shown here is derived from an EMBL/GenBank/DDBJ whole genome shotgun (WGS) entry which is preliminary data.</text>
</comment>
<dbReference type="GO" id="GO:0003700">
    <property type="term" value="F:DNA-binding transcription factor activity"/>
    <property type="evidence" value="ECO:0007669"/>
    <property type="project" value="InterPro"/>
</dbReference>
<proteinExistence type="predicted"/>
<sequence length="249" mass="27140">MTKNQRLDTQTARVVVGLRDMIMKGELRAGERLVEAALSDRLQASRTPVRSALLTLEQQGLVERLRGGGYAVRAYTAREIAEAISVHACLEGMAARLVAEKGVSRGLSNRLQACLEEGDRIVAVGKLSMEDIAAYLANNVRFHGLIVDAADNQVLGQSLKFLDRIPFAAAGGMLPFHSTRDDCDEAMRFAQRQHHSLVEALRNGQGARAQALAEEHRQIALFNLQHATQHAEIAVGISDALPVLRMASL</sequence>
<dbReference type="SMART" id="SM00895">
    <property type="entry name" value="FCD"/>
    <property type="match status" value="1"/>
</dbReference>
<dbReference type="Gene3D" id="1.10.10.10">
    <property type="entry name" value="Winged helix-like DNA-binding domain superfamily/Winged helix DNA-binding domain"/>
    <property type="match status" value="1"/>
</dbReference>
<reference evidence="5 6" key="1">
    <citation type="submission" date="2018-04" db="EMBL/GenBank/DDBJ databases">
        <title>Genomic Encyclopedia of Type Strains, Phase IV (KMG-IV): sequencing the most valuable type-strain genomes for metagenomic binning, comparative biology and taxonomic classification.</title>
        <authorList>
            <person name="Goeker M."/>
        </authorList>
    </citation>
    <scope>NUCLEOTIDE SEQUENCE [LARGE SCALE GENOMIC DNA]</scope>
    <source>
        <strain evidence="5 6">DSM 10065</strain>
    </source>
</reference>
<dbReference type="InterPro" id="IPR011711">
    <property type="entry name" value="GntR_C"/>
</dbReference>
<evidence type="ECO:0000256" key="1">
    <source>
        <dbReference type="ARBA" id="ARBA00023015"/>
    </source>
</evidence>
<keyword evidence="2" id="KW-0238">DNA-binding</keyword>
<organism evidence="5 6">
    <name type="scientific">Pusillimonas noertemannii</name>
    <dbReference type="NCBI Taxonomy" id="305977"/>
    <lineage>
        <taxon>Bacteria</taxon>
        <taxon>Pseudomonadati</taxon>
        <taxon>Pseudomonadota</taxon>
        <taxon>Betaproteobacteria</taxon>
        <taxon>Burkholderiales</taxon>
        <taxon>Alcaligenaceae</taxon>
        <taxon>Pusillimonas</taxon>
    </lineage>
</organism>
<dbReference type="Proteomes" id="UP000246145">
    <property type="component" value="Unassembled WGS sequence"/>
</dbReference>
<keyword evidence="1" id="KW-0805">Transcription regulation</keyword>
<dbReference type="InterPro" id="IPR036390">
    <property type="entry name" value="WH_DNA-bd_sf"/>
</dbReference>
<protein>
    <submittedName>
        <fullName evidence="5">GntR family transcriptional regulator</fullName>
    </submittedName>
</protein>
<evidence type="ECO:0000256" key="3">
    <source>
        <dbReference type="ARBA" id="ARBA00023163"/>
    </source>
</evidence>
<dbReference type="PANTHER" id="PTHR43537:SF51">
    <property type="entry name" value="HTH-TYPE TRANSCRIPTIONAL REGULATOR LGOR-RELATED"/>
    <property type="match status" value="1"/>
</dbReference>
<dbReference type="InterPro" id="IPR008920">
    <property type="entry name" value="TF_FadR/GntR_C"/>
</dbReference>
<name>A0A2U1CLF0_9BURK</name>
<dbReference type="EMBL" id="QEKO01000003">
    <property type="protein sequence ID" value="PVY61836.1"/>
    <property type="molecule type" value="Genomic_DNA"/>
</dbReference>